<organism evidence="1 2">
    <name type="scientific">Catharanthus roseus</name>
    <name type="common">Madagascar periwinkle</name>
    <name type="synonym">Vinca rosea</name>
    <dbReference type="NCBI Taxonomy" id="4058"/>
    <lineage>
        <taxon>Eukaryota</taxon>
        <taxon>Viridiplantae</taxon>
        <taxon>Streptophyta</taxon>
        <taxon>Embryophyta</taxon>
        <taxon>Tracheophyta</taxon>
        <taxon>Spermatophyta</taxon>
        <taxon>Magnoliopsida</taxon>
        <taxon>eudicotyledons</taxon>
        <taxon>Gunneridae</taxon>
        <taxon>Pentapetalae</taxon>
        <taxon>asterids</taxon>
        <taxon>lamiids</taxon>
        <taxon>Gentianales</taxon>
        <taxon>Apocynaceae</taxon>
        <taxon>Rauvolfioideae</taxon>
        <taxon>Vinceae</taxon>
        <taxon>Catharanthinae</taxon>
        <taxon>Catharanthus</taxon>
    </lineage>
</organism>
<accession>A0ACC0BBL9</accession>
<dbReference type="EMBL" id="CM044704">
    <property type="protein sequence ID" value="KAI5670002.1"/>
    <property type="molecule type" value="Genomic_DNA"/>
</dbReference>
<name>A0ACC0BBL9_CATRO</name>
<gene>
    <name evidence="1" type="ORF">M9H77_19855</name>
</gene>
<evidence type="ECO:0000313" key="2">
    <source>
        <dbReference type="Proteomes" id="UP001060085"/>
    </source>
</evidence>
<protein>
    <submittedName>
        <fullName evidence="1">Uncharacterized protein</fullName>
    </submittedName>
</protein>
<sequence length="438" mass="49527">MDEIILGLPGPWADDNHEVADLYTTKIGGLPDWPFSNFTVQPGLLECGACKNSLCLLAQVLIWCNSLIFNLLWFTCSLTTQLLILFHWKLLLLPKVYAPISTKSLTSEERTLYVFGCVMPKCGSDPSRFFLCLVVYEQGALVMLVIVVVIEQHSYSVNLCSWKAVRVQKSFSSDEPNLPRDEVAPSPSSSLSAPKDWQEDLWTFDPREDDDESNDSIDLEELGRALSEAATISSNTKEQKREPETALKPSLVACKARSVDKTPVLPCFYIYTQQEKTLKEVSSACSRPNAVSTNGNGSYHEDHASEEKWEEESYEYDRALSADRTYLKFKKRMDAYPEQCIRYCYAGKPLLATLEERDCGNCSLCGAPRHFEMQLMPPLLYFLQEASIVQEKLSLENWNWMTMIVYTCSKSCSHSTHQENSGNGAWIVAEEAVIVQYE</sequence>
<evidence type="ECO:0000313" key="1">
    <source>
        <dbReference type="EMBL" id="KAI5670002.1"/>
    </source>
</evidence>
<comment type="caution">
    <text evidence="1">The sequence shown here is derived from an EMBL/GenBank/DDBJ whole genome shotgun (WGS) entry which is preliminary data.</text>
</comment>
<proteinExistence type="predicted"/>
<reference evidence="2" key="1">
    <citation type="journal article" date="2023" name="Nat. Plants">
        <title>Single-cell RNA sequencing provides a high-resolution roadmap for understanding the multicellular compartmentation of specialized metabolism.</title>
        <authorList>
            <person name="Sun S."/>
            <person name="Shen X."/>
            <person name="Li Y."/>
            <person name="Li Y."/>
            <person name="Wang S."/>
            <person name="Li R."/>
            <person name="Zhang H."/>
            <person name="Shen G."/>
            <person name="Guo B."/>
            <person name="Wei J."/>
            <person name="Xu J."/>
            <person name="St-Pierre B."/>
            <person name="Chen S."/>
            <person name="Sun C."/>
        </authorList>
    </citation>
    <scope>NUCLEOTIDE SEQUENCE [LARGE SCALE GENOMIC DNA]</scope>
</reference>
<dbReference type="Proteomes" id="UP001060085">
    <property type="component" value="Linkage Group LG04"/>
</dbReference>
<keyword evidence="2" id="KW-1185">Reference proteome</keyword>